<dbReference type="InterPro" id="IPR003772">
    <property type="entry name" value="YceD"/>
</dbReference>
<accession>A0A7C6ED38</accession>
<dbReference type="AlphaFoldDB" id="A0A7C6ED38"/>
<dbReference type="EMBL" id="DTLI01000140">
    <property type="protein sequence ID" value="HHS52359.1"/>
    <property type="molecule type" value="Genomic_DNA"/>
</dbReference>
<organism evidence="1">
    <name type="scientific">candidate division WOR-3 bacterium</name>
    <dbReference type="NCBI Taxonomy" id="2052148"/>
    <lineage>
        <taxon>Bacteria</taxon>
        <taxon>Bacteria division WOR-3</taxon>
    </lineage>
</organism>
<evidence type="ECO:0000313" key="1">
    <source>
        <dbReference type="EMBL" id="HHS52359.1"/>
    </source>
</evidence>
<protein>
    <submittedName>
        <fullName evidence="1">DUF177 domain-containing protein</fullName>
    </submittedName>
</protein>
<comment type="caution">
    <text evidence="1">The sequence shown here is derived from an EMBL/GenBank/DDBJ whole genome shotgun (WGS) entry which is preliminary data.</text>
</comment>
<dbReference type="Pfam" id="PF02620">
    <property type="entry name" value="YceD"/>
    <property type="match status" value="1"/>
</dbReference>
<reference evidence="1" key="1">
    <citation type="journal article" date="2020" name="mSystems">
        <title>Genome- and Community-Level Interaction Insights into Carbon Utilization and Element Cycling Functions of Hydrothermarchaeota in Hydrothermal Sediment.</title>
        <authorList>
            <person name="Zhou Z."/>
            <person name="Liu Y."/>
            <person name="Xu W."/>
            <person name="Pan J."/>
            <person name="Luo Z.H."/>
            <person name="Li M."/>
        </authorList>
    </citation>
    <scope>NUCLEOTIDE SEQUENCE [LARGE SCALE GENOMIC DNA]</scope>
    <source>
        <strain evidence="1">SpSt-876</strain>
    </source>
</reference>
<name>A0A7C6ED38_UNCW3</name>
<proteinExistence type="predicted"/>
<gene>
    <name evidence="1" type="ORF">ENW73_05775</name>
</gene>
<dbReference type="PANTHER" id="PTHR34374">
    <property type="entry name" value="LARGE RIBOSOMAL RNA SUBUNIT ACCUMULATION PROTEIN YCED HOMOLOG 1, CHLOROPLASTIC"/>
    <property type="match status" value="1"/>
</dbReference>
<dbReference type="PANTHER" id="PTHR34374:SF1">
    <property type="entry name" value="LARGE RIBOSOMAL RNA SUBUNIT ACCUMULATION PROTEIN YCED HOMOLOG 1, CHLOROPLASTIC"/>
    <property type="match status" value="1"/>
</dbReference>
<sequence length="177" mass="19916">MNTPKKAKEKSLHSCSVLSLTALSEGKNNLHYSISPDLFLLEQNTEFELLNEVSVELTVLKSGDKFFLKGIANYKAKINCAFCGERFIKEFSEPFQAEYIKSSVPIKLKTKNLLLSSEEIDRNYFQGDTIDLFPLFHDVIILAIPLAPRCQEKCKGICPGCGANLNYEPCRCKKKNG</sequence>